<dbReference type="HOGENOM" id="CLU_514793_0_0_1"/>
<evidence type="ECO:0000256" key="1">
    <source>
        <dbReference type="SAM" id="MobiDB-lite"/>
    </source>
</evidence>
<reference evidence="2 3" key="1">
    <citation type="journal article" date="2014" name="BMC Genomics">
        <title>Adaptive genomic structural variation in the grape powdery mildew pathogen, Erysiphe necator.</title>
        <authorList>
            <person name="Jones L."/>
            <person name="Riaz S."/>
            <person name="Morales-Cruz A."/>
            <person name="Amrine K.C."/>
            <person name="McGuire B."/>
            <person name="Gubler W.D."/>
            <person name="Walker M.A."/>
            <person name="Cantu D."/>
        </authorList>
    </citation>
    <scope>NUCLEOTIDE SEQUENCE [LARGE SCALE GENOMIC DNA]</scope>
    <source>
        <strain evidence="3">c</strain>
    </source>
</reference>
<evidence type="ECO:0000313" key="3">
    <source>
        <dbReference type="Proteomes" id="UP000030854"/>
    </source>
</evidence>
<sequence>MESPLSQASIESQAIKKANNSNSSIPFYELQDVVKWSKNASENLYVIEETTIFFPTANSTRLANVLTQAQPHRKLRLQGQIVVDSDQENQLIVYQNGQNLNGAWIIHEGDFSNFSIGYPNTLWIPTSLGHLEIRTSLEYHEVFTQMMHAIGIYYVALFHYEDYEFTDENDKDFNHVAAILNFYSIYVDGRGLFFKEVIKIVTKYAKFMLNEYSKEDSKGALIEKHMFFKWLRDGCKTHKGIPITDTQNRDLSPEQYRQYFEKARQRMRKKYSSPEPSSNFSEPPPYQSESSADHLTHQARDQTTVFTVRKECNLKRPFYGDYISPQFPDGINDESSISEKIAALICHTVSSGRKQLKRLSISNIASALYSDYSINYRPVSHELIVIYRASIAAYLPATYPWRTSEIYRELIASNTPSALSRNHPLFTKIQESIKHYVDGKKKLLHRENKFTPSASDKPIKKNQSTQNYIKYVAIPMPELQNRDPSIISLDPKISNEEPAGICKKYYGIQRAAYRSLGIYD</sequence>
<evidence type="ECO:0000313" key="2">
    <source>
        <dbReference type="EMBL" id="KHJ33809.1"/>
    </source>
</evidence>
<dbReference type="AlphaFoldDB" id="A0A0B1PB07"/>
<name>A0A0B1PB07_UNCNE</name>
<dbReference type="OMA" id="IAALICH"/>
<gene>
    <name evidence="2" type="ORF">EV44_g5054</name>
</gene>
<organism evidence="2 3">
    <name type="scientific">Uncinula necator</name>
    <name type="common">Grape powdery mildew</name>
    <dbReference type="NCBI Taxonomy" id="52586"/>
    <lineage>
        <taxon>Eukaryota</taxon>
        <taxon>Fungi</taxon>
        <taxon>Dikarya</taxon>
        <taxon>Ascomycota</taxon>
        <taxon>Pezizomycotina</taxon>
        <taxon>Leotiomycetes</taxon>
        <taxon>Erysiphales</taxon>
        <taxon>Erysiphaceae</taxon>
        <taxon>Erysiphe</taxon>
    </lineage>
</organism>
<proteinExistence type="predicted"/>
<dbReference type="Proteomes" id="UP000030854">
    <property type="component" value="Unassembled WGS sequence"/>
</dbReference>
<comment type="caution">
    <text evidence="2">The sequence shown here is derived from an EMBL/GenBank/DDBJ whole genome shotgun (WGS) entry which is preliminary data.</text>
</comment>
<accession>A0A0B1PB07</accession>
<dbReference type="EMBL" id="JNVN01001228">
    <property type="protein sequence ID" value="KHJ33809.1"/>
    <property type="molecule type" value="Genomic_DNA"/>
</dbReference>
<keyword evidence="3" id="KW-1185">Reference proteome</keyword>
<dbReference type="STRING" id="52586.A0A0B1PB07"/>
<feature type="region of interest" description="Disordered" evidence="1">
    <location>
        <begin position="267"/>
        <end position="297"/>
    </location>
</feature>
<protein>
    <submittedName>
        <fullName evidence="2">Uncharacterized protein</fullName>
    </submittedName>
</protein>